<dbReference type="PANTHER" id="PTHR11451:SF44">
    <property type="entry name" value="THREONINE--TRNA LIGASE, CHLOROPLASTIC_MITOCHONDRIAL 2"/>
    <property type="match status" value="1"/>
</dbReference>
<dbReference type="SUPFAM" id="SSF52954">
    <property type="entry name" value="Class II aaRS ABD-related"/>
    <property type="match status" value="1"/>
</dbReference>
<dbReference type="PANTHER" id="PTHR11451">
    <property type="entry name" value="THREONINE-TRNA LIGASE"/>
    <property type="match status" value="1"/>
</dbReference>
<dbReference type="GO" id="GO:0004829">
    <property type="term" value="F:threonine-tRNA ligase activity"/>
    <property type="evidence" value="ECO:0007669"/>
    <property type="project" value="TreeGrafter"/>
</dbReference>
<keyword evidence="1" id="KW-0436">Ligase</keyword>
<keyword evidence="5" id="KW-0030">Aminoacyl-tRNA synthetase</keyword>
<sequence>MPLWFAPIQVVVATITSEADGYAAEVAAKLKAAGLQVVTDVRNEKINYKVREHSLQKVPVILVCGMREAEEKTVNMRRLGSRDQEAMTLDEAIARLTEEATPPDLLRLKK</sequence>
<evidence type="ECO:0000256" key="3">
    <source>
        <dbReference type="ARBA" id="ARBA00022840"/>
    </source>
</evidence>
<evidence type="ECO:0000259" key="6">
    <source>
        <dbReference type="Pfam" id="PF03129"/>
    </source>
</evidence>
<keyword evidence="4" id="KW-0648">Protein biosynthesis</keyword>
<protein>
    <recommendedName>
        <fullName evidence="6">Anticodon-binding domain-containing protein</fullName>
    </recommendedName>
</protein>
<keyword evidence="2" id="KW-0547">Nucleotide-binding</keyword>
<reference evidence="7" key="1">
    <citation type="submission" date="2016-02" db="EMBL/GenBank/DDBJ databases">
        <title>Genomic sequences of Ochrobactrum anthropi.</title>
        <authorList>
            <person name="Chudasama K.S."/>
            <person name="Thaker V.S."/>
        </authorList>
    </citation>
    <scope>NUCLEOTIDE SEQUENCE [LARGE SCALE GENOMIC DNA]</scope>
    <source>
        <strain evidence="7">SUBG007</strain>
    </source>
</reference>
<dbReference type="GO" id="GO:0005829">
    <property type="term" value="C:cytosol"/>
    <property type="evidence" value="ECO:0007669"/>
    <property type="project" value="TreeGrafter"/>
</dbReference>
<dbReference type="InterPro" id="IPR004154">
    <property type="entry name" value="Anticodon-bd"/>
</dbReference>
<feature type="domain" description="Anticodon-binding" evidence="6">
    <location>
        <begin position="9"/>
        <end position="98"/>
    </location>
</feature>
<dbReference type="EMBL" id="LUAY01004253">
    <property type="protein sequence ID" value="KYB45531.1"/>
    <property type="molecule type" value="Genomic_DNA"/>
</dbReference>
<evidence type="ECO:0000256" key="1">
    <source>
        <dbReference type="ARBA" id="ARBA00022598"/>
    </source>
</evidence>
<dbReference type="GO" id="GO:0006435">
    <property type="term" value="P:threonyl-tRNA aminoacylation"/>
    <property type="evidence" value="ECO:0007669"/>
    <property type="project" value="TreeGrafter"/>
</dbReference>
<accession>A0A656Z5U2</accession>
<name>A0A656Z5U2_BRUAN</name>
<dbReference type="FunFam" id="3.40.50.800:FF:000001">
    <property type="entry name" value="Threonine--tRNA ligase"/>
    <property type="match status" value="1"/>
</dbReference>
<dbReference type="CDD" id="cd00860">
    <property type="entry name" value="ThrRS_anticodon"/>
    <property type="match status" value="1"/>
</dbReference>
<evidence type="ECO:0000256" key="4">
    <source>
        <dbReference type="ARBA" id="ARBA00022917"/>
    </source>
</evidence>
<evidence type="ECO:0000256" key="5">
    <source>
        <dbReference type="ARBA" id="ARBA00023146"/>
    </source>
</evidence>
<dbReference type="InterPro" id="IPR047246">
    <property type="entry name" value="ThrRS_anticodon"/>
</dbReference>
<gene>
    <name evidence="7" type="ORF">AB664_38855</name>
</gene>
<dbReference type="Gene3D" id="3.40.50.800">
    <property type="entry name" value="Anticodon-binding domain"/>
    <property type="match status" value="1"/>
</dbReference>
<proteinExistence type="predicted"/>
<comment type="caution">
    <text evidence="7">The sequence shown here is derived from an EMBL/GenBank/DDBJ whole genome shotgun (WGS) entry which is preliminary data.</text>
</comment>
<dbReference type="Pfam" id="PF03129">
    <property type="entry name" value="HGTP_anticodon"/>
    <property type="match status" value="1"/>
</dbReference>
<evidence type="ECO:0000313" key="7">
    <source>
        <dbReference type="EMBL" id="KYB45531.1"/>
    </source>
</evidence>
<dbReference type="GO" id="GO:0005524">
    <property type="term" value="F:ATP binding"/>
    <property type="evidence" value="ECO:0007669"/>
    <property type="project" value="UniProtKB-KW"/>
</dbReference>
<evidence type="ECO:0000256" key="2">
    <source>
        <dbReference type="ARBA" id="ARBA00022741"/>
    </source>
</evidence>
<dbReference type="AlphaFoldDB" id="A0A656Z5U2"/>
<keyword evidence="3" id="KW-0067">ATP-binding</keyword>
<dbReference type="InterPro" id="IPR036621">
    <property type="entry name" value="Anticodon-bd_dom_sf"/>
</dbReference>
<organism evidence="7">
    <name type="scientific">Brucella anthropi</name>
    <name type="common">Ochrobactrum anthropi</name>
    <dbReference type="NCBI Taxonomy" id="529"/>
    <lineage>
        <taxon>Bacteria</taxon>
        <taxon>Pseudomonadati</taxon>
        <taxon>Pseudomonadota</taxon>
        <taxon>Alphaproteobacteria</taxon>
        <taxon>Hyphomicrobiales</taxon>
        <taxon>Brucellaceae</taxon>
        <taxon>Brucella/Ochrobactrum group</taxon>
        <taxon>Brucella</taxon>
    </lineage>
</organism>